<evidence type="ECO:0000256" key="2">
    <source>
        <dbReference type="SAM" id="SignalP"/>
    </source>
</evidence>
<dbReference type="PROSITE" id="PS50830">
    <property type="entry name" value="TNASE_3"/>
    <property type="match status" value="1"/>
</dbReference>
<keyword evidence="2" id="KW-0732">Signal</keyword>
<feature type="region of interest" description="Disordered" evidence="1">
    <location>
        <begin position="158"/>
        <end position="179"/>
    </location>
</feature>
<dbReference type="EMBL" id="JAME01000011">
    <property type="protein sequence ID" value="ETX29269.1"/>
    <property type="molecule type" value="Genomic_DNA"/>
</dbReference>
<accession>X7FAZ6</accession>
<sequence length="231" mass="24682">MLRICSISVLAVALGLSLAAARAAADPGPAGTVRVVDGDTFDVGGTRVRLHAVDAPEHDQTCGGQGAARWACGAWVTAEVRRRYEGRRAECTARDEDRYGRVVATCRVGGRDMGAALVRDGLILAYPRYGETYVALEKEALVAGRGLHAAAMQRPERYREAQRAATSAPAPAPRGAGDCAIKGNIGGSGERIYHVPGQRDYAATRISGDRGERWFCTEEAARAAGWRRAMR</sequence>
<dbReference type="OrthoDB" id="9805504at2"/>
<feature type="compositionally biased region" description="Low complexity" evidence="1">
    <location>
        <begin position="163"/>
        <end position="176"/>
    </location>
</feature>
<proteinExistence type="predicted"/>
<dbReference type="eggNOG" id="COG1525">
    <property type="taxonomic scope" value="Bacteria"/>
</dbReference>
<name>X7FAZ6_9RHOB</name>
<dbReference type="Proteomes" id="UP000023430">
    <property type="component" value="Unassembled WGS sequence"/>
</dbReference>
<evidence type="ECO:0000259" key="3">
    <source>
        <dbReference type="PROSITE" id="PS50830"/>
    </source>
</evidence>
<dbReference type="SMART" id="SM00318">
    <property type="entry name" value="SNc"/>
    <property type="match status" value="1"/>
</dbReference>
<dbReference type="InterPro" id="IPR035437">
    <property type="entry name" value="SNase_OB-fold_sf"/>
</dbReference>
<dbReference type="AlphaFoldDB" id="X7FAZ6"/>
<evidence type="ECO:0000313" key="4">
    <source>
        <dbReference type="EMBL" id="ETX29269.1"/>
    </source>
</evidence>
<evidence type="ECO:0000313" key="5">
    <source>
        <dbReference type="Proteomes" id="UP000023430"/>
    </source>
</evidence>
<organism evidence="4 5">
    <name type="scientific">Roseivivax isoporae LMG 25204</name>
    <dbReference type="NCBI Taxonomy" id="1449351"/>
    <lineage>
        <taxon>Bacteria</taxon>
        <taxon>Pseudomonadati</taxon>
        <taxon>Pseudomonadota</taxon>
        <taxon>Alphaproteobacteria</taxon>
        <taxon>Rhodobacterales</taxon>
        <taxon>Roseobacteraceae</taxon>
        <taxon>Roseivivax</taxon>
    </lineage>
</organism>
<dbReference type="Gene3D" id="2.40.50.90">
    <property type="match status" value="1"/>
</dbReference>
<dbReference type="Pfam" id="PF00565">
    <property type="entry name" value="SNase"/>
    <property type="match status" value="1"/>
</dbReference>
<protein>
    <submittedName>
        <fullName evidence="4">Nuclease</fullName>
    </submittedName>
</protein>
<gene>
    <name evidence="4" type="ORF">RISW2_02360</name>
</gene>
<feature type="signal peptide" evidence="2">
    <location>
        <begin position="1"/>
        <end position="25"/>
    </location>
</feature>
<keyword evidence="5" id="KW-1185">Reference proteome</keyword>
<evidence type="ECO:0000256" key="1">
    <source>
        <dbReference type="SAM" id="MobiDB-lite"/>
    </source>
</evidence>
<dbReference type="SUPFAM" id="SSF50199">
    <property type="entry name" value="Staphylococcal nuclease"/>
    <property type="match status" value="1"/>
</dbReference>
<dbReference type="STRING" id="1449351.RISW2_02360"/>
<dbReference type="PATRIC" id="fig|1449351.3.peg.1873"/>
<dbReference type="InterPro" id="IPR016071">
    <property type="entry name" value="Staphylococal_nuclease_OB-fold"/>
</dbReference>
<dbReference type="RefSeq" id="WP_043769414.1">
    <property type="nucleotide sequence ID" value="NZ_JAME01000011.1"/>
</dbReference>
<comment type="caution">
    <text evidence="4">The sequence shown here is derived from an EMBL/GenBank/DDBJ whole genome shotgun (WGS) entry which is preliminary data.</text>
</comment>
<reference evidence="4 5" key="1">
    <citation type="submission" date="2014-01" db="EMBL/GenBank/DDBJ databases">
        <title>Roseivivax isoporae LMG 25204 Genome Sequencing.</title>
        <authorList>
            <person name="Lai Q."/>
            <person name="Li G."/>
            <person name="Shao Z."/>
        </authorList>
    </citation>
    <scope>NUCLEOTIDE SEQUENCE [LARGE SCALE GENOMIC DNA]</scope>
    <source>
        <strain evidence="4 5">LMG 25204</strain>
    </source>
</reference>
<feature type="chain" id="PRO_5004977674" evidence="2">
    <location>
        <begin position="26"/>
        <end position="231"/>
    </location>
</feature>
<feature type="domain" description="TNase-like" evidence="3">
    <location>
        <begin position="26"/>
        <end position="165"/>
    </location>
</feature>